<gene>
    <name evidence="9" type="ORF">BW732_09210</name>
</gene>
<accession>A0A1Q2D7Q5</accession>
<evidence type="ECO:0000256" key="8">
    <source>
        <dbReference type="ARBA" id="ARBA00023136"/>
    </source>
</evidence>
<comment type="subcellular location">
    <subcellularLocation>
        <location evidence="1">Cell membrane</location>
        <topology evidence="1">Multi-pass membrane protein</topology>
    </subcellularLocation>
</comment>
<keyword evidence="8" id="KW-0472">Membrane</keyword>
<sequence>MIKLLRRMSLSAVALAVVFICVQVASDLFLPTLTSDIIDNGVSKGNISYIWKIGMIMLGVSLVGIVGALLNTYIATKESQKLGKNLRSDIYRKVEYASNSEFDKLGTASLITRTTNDVNQIQMVVQLFLRVMITAPITLVGASILAYQRDHNLTKIFIVIIPVIIVVVGGAMYFAVPLFKSLQKKTDNLNLVFREGLTGIRVIRAFNQSSFEEERFDSANKDYTNTAIKVNLILSFLMPVITLIVSVTNIAIIWFGGHGVAEGTLEVGNMIAFMTYAMQILMSFMMLTMIFIFVPRAQVSATRINEVLNMENDIPDSSTPQEMVSTKELAFQHVDFRYKGAENLALQDIDFKAKKGDIVAVIGGTGAGKTTLVNMIPRFYDAETGQVLVNNVDVKTVKQKELREHIGFVPQKAMLFTGTIRSNMQYGKKDATDEEIWQALAIAQAKNFVEELPDGLDSTVEQGGSNFSGGQRQRLCIARALIKPADIYVFDDSFSALDFKTDAALRAALREDVTDAVIVIVAQRISTVIDADIIIVLDDGRMVEKGVHHELKNNNGTYQEILESQMKKEEIE</sequence>
<evidence type="ECO:0000256" key="6">
    <source>
        <dbReference type="ARBA" id="ARBA00022840"/>
    </source>
</evidence>
<evidence type="ECO:0000313" key="10">
    <source>
        <dbReference type="Proteomes" id="UP000188246"/>
    </source>
</evidence>
<dbReference type="RefSeq" id="WP_077276464.1">
    <property type="nucleotide sequence ID" value="NZ_CP019609.1"/>
</dbReference>
<dbReference type="PROSITE" id="PS50929">
    <property type="entry name" value="ABC_TM1F"/>
    <property type="match status" value="1"/>
</dbReference>
<dbReference type="PANTHER" id="PTHR43394">
    <property type="entry name" value="ATP-DEPENDENT PERMEASE MDL1, MITOCHONDRIAL"/>
    <property type="match status" value="1"/>
</dbReference>
<dbReference type="CDD" id="cd18548">
    <property type="entry name" value="ABC_6TM_Tm287_like"/>
    <property type="match status" value="1"/>
</dbReference>
<keyword evidence="10" id="KW-1185">Reference proteome</keyword>
<protein>
    <submittedName>
        <fullName evidence="9">Multidrug ABC transporter ATP-binding protein</fullName>
    </submittedName>
</protein>
<dbReference type="GO" id="GO:0005524">
    <property type="term" value="F:ATP binding"/>
    <property type="evidence" value="ECO:0007669"/>
    <property type="project" value="UniProtKB-KW"/>
</dbReference>
<dbReference type="PROSITE" id="PS50893">
    <property type="entry name" value="ABC_TRANSPORTER_2"/>
    <property type="match status" value="1"/>
</dbReference>
<evidence type="ECO:0000313" key="9">
    <source>
        <dbReference type="EMBL" id="AQP54387.1"/>
    </source>
</evidence>
<dbReference type="AlphaFoldDB" id="A0A1Q2D7Q5"/>
<keyword evidence="6 9" id="KW-0067">ATP-binding</keyword>
<dbReference type="PANTHER" id="PTHR43394:SF1">
    <property type="entry name" value="ATP-BINDING CASSETTE SUB-FAMILY B MEMBER 10, MITOCHONDRIAL"/>
    <property type="match status" value="1"/>
</dbReference>
<dbReference type="FunFam" id="3.40.50.300:FF:000854">
    <property type="entry name" value="Multidrug ABC transporter ATP-binding protein"/>
    <property type="match status" value="1"/>
</dbReference>
<dbReference type="SMART" id="SM00382">
    <property type="entry name" value="AAA"/>
    <property type="match status" value="1"/>
</dbReference>
<dbReference type="InterPro" id="IPR003439">
    <property type="entry name" value="ABC_transporter-like_ATP-bd"/>
</dbReference>
<dbReference type="InterPro" id="IPR011527">
    <property type="entry name" value="ABC1_TM_dom"/>
</dbReference>
<reference evidence="9 10" key="1">
    <citation type="journal article" date="2010" name="Int. J. Syst. Evol. Microbiol.">
        <title>Vagococcus penaei sp. nov., isolated from spoilage microbiota of cooked shrimp (Penaeus vannamei).</title>
        <authorList>
            <person name="Jaffres E."/>
            <person name="Prevost H."/>
            <person name="Rossero A."/>
            <person name="Joffraud J.J."/>
            <person name="Dousset X."/>
        </authorList>
    </citation>
    <scope>NUCLEOTIDE SEQUENCE [LARGE SCALE GENOMIC DNA]</scope>
    <source>
        <strain evidence="9 10">CD276</strain>
    </source>
</reference>
<dbReference type="EMBL" id="CP019609">
    <property type="protein sequence ID" value="AQP54387.1"/>
    <property type="molecule type" value="Genomic_DNA"/>
</dbReference>
<dbReference type="InterPro" id="IPR039421">
    <property type="entry name" value="Type_1_exporter"/>
</dbReference>
<dbReference type="Pfam" id="PF00664">
    <property type="entry name" value="ABC_membrane"/>
    <property type="match status" value="1"/>
</dbReference>
<dbReference type="OrthoDB" id="9770415at2"/>
<dbReference type="GO" id="GO:0016887">
    <property type="term" value="F:ATP hydrolysis activity"/>
    <property type="evidence" value="ECO:0007669"/>
    <property type="project" value="InterPro"/>
</dbReference>
<keyword evidence="7" id="KW-1133">Transmembrane helix</keyword>
<organism evidence="9 10">
    <name type="scientific">Vagococcus penaei</name>
    <dbReference type="NCBI Taxonomy" id="633807"/>
    <lineage>
        <taxon>Bacteria</taxon>
        <taxon>Bacillati</taxon>
        <taxon>Bacillota</taxon>
        <taxon>Bacilli</taxon>
        <taxon>Lactobacillales</taxon>
        <taxon>Enterococcaceae</taxon>
        <taxon>Vagococcus</taxon>
    </lineage>
</organism>
<dbReference type="InterPro" id="IPR017871">
    <property type="entry name" value="ABC_transporter-like_CS"/>
</dbReference>
<evidence type="ECO:0000256" key="1">
    <source>
        <dbReference type="ARBA" id="ARBA00004651"/>
    </source>
</evidence>
<dbReference type="Proteomes" id="UP000188246">
    <property type="component" value="Chromosome"/>
</dbReference>
<keyword evidence="3" id="KW-1003">Cell membrane</keyword>
<dbReference type="SUPFAM" id="SSF52540">
    <property type="entry name" value="P-loop containing nucleoside triphosphate hydrolases"/>
    <property type="match status" value="1"/>
</dbReference>
<dbReference type="InterPro" id="IPR036640">
    <property type="entry name" value="ABC1_TM_sf"/>
</dbReference>
<dbReference type="PROSITE" id="PS00211">
    <property type="entry name" value="ABC_TRANSPORTER_1"/>
    <property type="match status" value="1"/>
</dbReference>
<keyword evidence="4" id="KW-0812">Transmembrane</keyword>
<dbReference type="SUPFAM" id="SSF90123">
    <property type="entry name" value="ABC transporter transmembrane region"/>
    <property type="match status" value="1"/>
</dbReference>
<proteinExistence type="predicted"/>
<dbReference type="InterPro" id="IPR003593">
    <property type="entry name" value="AAA+_ATPase"/>
</dbReference>
<dbReference type="GO" id="GO:0005886">
    <property type="term" value="C:plasma membrane"/>
    <property type="evidence" value="ECO:0007669"/>
    <property type="project" value="UniProtKB-SubCell"/>
</dbReference>
<name>A0A1Q2D7Q5_9ENTE</name>
<evidence type="ECO:0000256" key="7">
    <source>
        <dbReference type="ARBA" id="ARBA00022989"/>
    </source>
</evidence>
<dbReference type="GO" id="GO:0015421">
    <property type="term" value="F:ABC-type oligopeptide transporter activity"/>
    <property type="evidence" value="ECO:0007669"/>
    <property type="project" value="TreeGrafter"/>
</dbReference>
<evidence type="ECO:0000256" key="3">
    <source>
        <dbReference type="ARBA" id="ARBA00022475"/>
    </source>
</evidence>
<evidence type="ECO:0000256" key="4">
    <source>
        <dbReference type="ARBA" id="ARBA00022692"/>
    </source>
</evidence>
<evidence type="ECO:0000256" key="5">
    <source>
        <dbReference type="ARBA" id="ARBA00022741"/>
    </source>
</evidence>
<dbReference type="Pfam" id="PF00005">
    <property type="entry name" value="ABC_tran"/>
    <property type="match status" value="1"/>
</dbReference>
<dbReference type="Gene3D" id="3.40.50.300">
    <property type="entry name" value="P-loop containing nucleotide triphosphate hydrolases"/>
    <property type="match status" value="1"/>
</dbReference>
<dbReference type="InterPro" id="IPR027417">
    <property type="entry name" value="P-loop_NTPase"/>
</dbReference>
<keyword evidence="5" id="KW-0547">Nucleotide-binding</keyword>
<keyword evidence="2" id="KW-0813">Transport</keyword>
<dbReference type="KEGG" id="vpi:BW732_09210"/>
<dbReference type="Gene3D" id="1.20.1560.10">
    <property type="entry name" value="ABC transporter type 1, transmembrane domain"/>
    <property type="match status" value="1"/>
</dbReference>
<evidence type="ECO:0000256" key="2">
    <source>
        <dbReference type="ARBA" id="ARBA00022448"/>
    </source>
</evidence>
<dbReference type="STRING" id="633807.BW732_09210"/>